<dbReference type="RefSeq" id="XP_025360926.1">
    <property type="nucleotide sequence ID" value="XM_025506637.1"/>
</dbReference>
<keyword evidence="8" id="KW-1185">Reference proteome</keyword>
<dbReference type="OrthoDB" id="5532350at2759"/>
<comment type="similarity">
    <text evidence="2 4">Belongs to the ATPase inhibitor family.</text>
</comment>
<proteinExistence type="inferred from homology"/>
<dbReference type="Gene3D" id="1.20.5.500">
    <property type="entry name" value="Single helix bin"/>
    <property type="match status" value="1"/>
</dbReference>
<comment type="function">
    <text evidence="4">Inhibits the enzyme activity of ATPase.</text>
</comment>
<sequence length="97" mass="10565">MSLLRNTALRTGNSLRSAPTLAMRSYATGPESSGTGATANSKGFKQREQGEEQKYIREAEAEKLKKLRETLAKQRSHLDDVEAAINDLGGNSGNQKQ</sequence>
<dbReference type="InterPro" id="IPR007648">
    <property type="entry name" value="ATPase_inhibitor_mt"/>
</dbReference>
<dbReference type="Proteomes" id="UP000245884">
    <property type="component" value="Unassembled WGS sequence"/>
</dbReference>
<organism evidence="7 8">
    <name type="scientific">Jaminaea rosea</name>
    <dbReference type="NCBI Taxonomy" id="1569628"/>
    <lineage>
        <taxon>Eukaryota</taxon>
        <taxon>Fungi</taxon>
        <taxon>Dikarya</taxon>
        <taxon>Basidiomycota</taxon>
        <taxon>Ustilaginomycotina</taxon>
        <taxon>Exobasidiomycetes</taxon>
        <taxon>Microstromatales</taxon>
        <taxon>Microstromatales incertae sedis</taxon>
        <taxon>Jaminaea</taxon>
    </lineage>
</organism>
<keyword evidence="5" id="KW-0175">Coiled coil</keyword>
<dbReference type="GO" id="GO:0005739">
    <property type="term" value="C:mitochondrion"/>
    <property type="evidence" value="ECO:0007669"/>
    <property type="project" value="UniProtKB-SubCell"/>
</dbReference>
<evidence type="ECO:0000313" key="7">
    <source>
        <dbReference type="EMBL" id="PWN26314.1"/>
    </source>
</evidence>
<protein>
    <recommendedName>
        <fullName evidence="4">ATPase inhibitor, mitochondrial</fullName>
    </recommendedName>
</protein>
<accession>A0A316UMX4</accession>
<dbReference type="EMBL" id="KZ819672">
    <property type="protein sequence ID" value="PWN26314.1"/>
    <property type="molecule type" value="Genomic_DNA"/>
</dbReference>
<evidence type="ECO:0000256" key="6">
    <source>
        <dbReference type="SAM" id="MobiDB-lite"/>
    </source>
</evidence>
<evidence type="ECO:0000256" key="5">
    <source>
        <dbReference type="SAM" id="Coils"/>
    </source>
</evidence>
<evidence type="ECO:0000256" key="3">
    <source>
        <dbReference type="ARBA" id="ARBA00023128"/>
    </source>
</evidence>
<dbReference type="Pfam" id="PF04568">
    <property type="entry name" value="IATP"/>
    <property type="match status" value="1"/>
</dbReference>
<dbReference type="GeneID" id="37028460"/>
<evidence type="ECO:0000256" key="2">
    <source>
        <dbReference type="ARBA" id="ARBA00010901"/>
    </source>
</evidence>
<dbReference type="AlphaFoldDB" id="A0A316UMX4"/>
<feature type="region of interest" description="Disordered" evidence="6">
    <location>
        <begin position="1"/>
        <end position="54"/>
    </location>
</feature>
<feature type="compositionally biased region" description="Polar residues" evidence="6">
    <location>
        <begin position="1"/>
        <end position="17"/>
    </location>
</feature>
<feature type="coiled-coil region" evidence="5">
    <location>
        <begin position="57"/>
        <end position="84"/>
    </location>
</feature>
<dbReference type="STRING" id="1569628.A0A316UMX4"/>
<feature type="compositionally biased region" description="Polar residues" evidence="6">
    <location>
        <begin position="30"/>
        <end position="43"/>
    </location>
</feature>
<comment type="subcellular location">
    <subcellularLocation>
        <location evidence="1">Mitochondrion</location>
    </subcellularLocation>
</comment>
<evidence type="ECO:0000256" key="4">
    <source>
        <dbReference type="RuleBase" id="RU368087"/>
    </source>
</evidence>
<name>A0A316UMX4_9BASI</name>
<reference evidence="7 8" key="1">
    <citation type="journal article" date="2018" name="Mol. Biol. Evol.">
        <title>Broad Genomic Sampling Reveals a Smut Pathogenic Ancestry of the Fungal Clade Ustilaginomycotina.</title>
        <authorList>
            <person name="Kijpornyongpan T."/>
            <person name="Mondo S.J."/>
            <person name="Barry K."/>
            <person name="Sandor L."/>
            <person name="Lee J."/>
            <person name="Lipzen A."/>
            <person name="Pangilinan J."/>
            <person name="LaButti K."/>
            <person name="Hainaut M."/>
            <person name="Henrissat B."/>
            <person name="Grigoriev I.V."/>
            <person name="Spatafora J.W."/>
            <person name="Aime M.C."/>
        </authorList>
    </citation>
    <scope>NUCLEOTIDE SEQUENCE [LARGE SCALE GENOMIC DNA]</scope>
    <source>
        <strain evidence="7 8">MCA 5214</strain>
    </source>
</reference>
<keyword evidence="3" id="KW-0496">Mitochondrion</keyword>
<gene>
    <name evidence="7" type="ORF">BDZ90DRAFT_233449</name>
</gene>
<evidence type="ECO:0000313" key="8">
    <source>
        <dbReference type="Proteomes" id="UP000245884"/>
    </source>
</evidence>
<dbReference type="GO" id="GO:0042030">
    <property type="term" value="F:ATPase inhibitor activity"/>
    <property type="evidence" value="ECO:0007669"/>
    <property type="project" value="InterPro"/>
</dbReference>
<feature type="compositionally biased region" description="Basic and acidic residues" evidence="6">
    <location>
        <begin position="45"/>
        <end position="54"/>
    </location>
</feature>
<evidence type="ECO:0000256" key="1">
    <source>
        <dbReference type="ARBA" id="ARBA00004173"/>
    </source>
</evidence>